<protein>
    <submittedName>
        <fullName evidence="2">Uncharacterized protein</fullName>
    </submittedName>
</protein>
<evidence type="ECO:0000313" key="2">
    <source>
        <dbReference type="EMBL" id="QGZ94337.1"/>
    </source>
</evidence>
<organism evidence="2 3">
    <name type="scientific">Terricaulis silvestris</name>
    <dbReference type="NCBI Taxonomy" id="2686094"/>
    <lineage>
        <taxon>Bacteria</taxon>
        <taxon>Pseudomonadati</taxon>
        <taxon>Pseudomonadota</taxon>
        <taxon>Alphaproteobacteria</taxon>
        <taxon>Caulobacterales</taxon>
        <taxon>Caulobacteraceae</taxon>
        <taxon>Terricaulis</taxon>
    </lineage>
</organism>
<dbReference type="RefSeq" id="WP_158765285.1">
    <property type="nucleotide sequence ID" value="NZ_CP047045.1"/>
</dbReference>
<gene>
    <name evidence="2" type="ORF">DSM104635_01155</name>
</gene>
<dbReference type="EMBL" id="CP047045">
    <property type="protein sequence ID" value="QGZ94337.1"/>
    <property type="molecule type" value="Genomic_DNA"/>
</dbReference>
<proteinExistence type="predicted"/>
<evidence type="ECO:0000256" key="1">
    <source>
        <dbReference type="SAM" id="Phobius"/>
    </source>
</evidence>
<name>A0A6I6MNJ2_9CAUL</name>
<keyword evidence="1" id="KW-0472">Membrane</keyword>
<sequence length="75" mass="8344">MSKRQIRLLVFTALYPAALAMIAWVALIGIGAMQVYFSGGIPTAIAALRSWPIIAIIAVPAYLGMIWWLLRAWRE</sequence>
<feature type="transmembrane region" description="Helical" evidence="1">
    <location>
        <begin position="12"/>
        <end position="37"/>
    </location>
</feature>
<evidence type="ECO:0000313" key="3">
    <source>
        <dbReference type="Proteomes" id="UP000431269"/>
    </source>
</evidence>
<dbReference type="Proteomes" id="UP000431269">
    <property type="component" value="Chromosome"/>
</dbReference>
<keyword evidence="3" id="KW-1185">Reference proteome</keyword>
<feature type="transmembrane region" description="Helical" evidence="1">
    <location>
        <begin position="49"/>
        <end position="70"/>
    </location>
</feature>
<accession>A0A6I6MNJ2</accession>
<dbReference type="KEGG" id="tsv:DSM104635_01155"/>
<keyword evidence="1" id="KW-1133">Transmembrane helix</keyword>
<keyword evidence="1" id="KW-0812">Transmembrane</keyword>
<reference evidence="3" key="1">
    <citation type="submission" date="2019-12" db="EMBL/GenBank/DDBJ databases">
        <title>Complete genome of Terracaulis silvestris 0127_4.</title>
        <authorList>
            <person name="Vieira S."/>
            <person name="Riedel T."/>
            <person name="Sproer C."/>
            <person name="Pascual J."/>
            <person name="Boedeker C."/>
            <person name="Overmann J."/>
        </authorList>
    </citation>
    <scope>NUCLEOTIDE SEQUENCE [LARGE SCALE GENOMIC DNA]</scope>
    <source>
        <strain evidence="3">0127_4</strain>
    </source>
</reference>
<dbReference type="AlphaFoldDB" id="A0A6I6MNJ2"/>